<accession>A0A4R3LQJ4</accession>
<sequence>MQWKTGYLPNFMRLKWLNSRMPKITPNAGIVAYHTSQNLLHAITIQ</sequence>
<name>A0A4R3LQJ4_9BURK</name>
<gene>
    <name evidence="1" type="ORF">EDC26_11819</name>
</gene>
<evidence type="ECO:0000313" key="1">
    <source>
        <dbReference type="EMBL" id="TCT02521.1"/>
    </source>
</evidence>
<dbReference type="AlphaFoldDB" id="A0A4R3LQJ4"/>
<keyword evidence="2" id="KW-1185">Reference proteome</keyword>
<dbReference type="Proteomes" id="UP000295525">
    <property type="component" value="Unassembled WGS sequence"/>
</dbReference>
<dbReference type="EMBL" id="SMAJ01000018">
    <property type="protein sequence ID" value="TCT02521.1"/>
    <property type="molecule type" value="Genomic_DNA"/>
</dbReference>
<organism evidence="1 2">
    <name type="scientific">Paralcaligenes ureilyticus</name>
    <dbReference type="NCBI Taxonomy" id="627131"/>
    <lineage>
        <taxon>Bacteria</taxon>
        <taxon>Pseudomonadati</taxon>
        <taxon>Pseudomonadota</taxon>
        <taxon>Betaproteobacteria</taxon>
        <taxon>Burkholderiales</taxon>
        <taxon>Alcaligenaceae</taxon>
        <taxon>Paralcaligenes</taxon>
    </lineage>
</organism>
<protein>
    <submittedName>
        <fullName evidence="1">Uncharacterized protein</fullName>
    </submittedName>
</protein>
<evidence type="ECO:0000313" key="2">
    <source>
        <dbReference type="Proteomes" id="UP000295525"/>
    </source>
</evidence>
<comment type="caution">
    <text evidence="1">The sequence shown here is derived from an EMBL/GenBank/DDBJ whole genome shotgun (WGS) entry which is preliminary data.</text>
</comment>
<reference evidence="1 2" key="1">
    <citation type="submission" date="2019-03" db="EMBL/GenBank/DDBJ databases">
        <title>Genomic Encyclopedia of Type Strains, Phase IV (KMG-IV): sequencing the most valuable type-strain genomes for metagenomic binning, comparative biology and taxonomic classification.</title>
        <authorList>
            <person name="Goeker M."/>
        </authorList>
    </citation>
    <scope>NUCLEOTIDE SEQUENCE [LARGE SCALE GENOMIC DNA]</scope>
    <source>
        <strain evidence="1 2">DSM 24591</strain>
    </source>
</reference>
<proteinExistence type="predicted"/>